<dbReference type="Pfam" id="PF02517">
    <property type="entry name" value="Rce1-like"/>
    <property type="match status" value="1"/>
</dbReference>
<evidence type="ECO:0000313" key="4">
    <source>
        <dbReference type="Proteomes" id="UP000006637"/>
    </source>
</evidence>
<dbReference type="Proteomes" id="UP000006637">
    <property type="component" value="Chromosome"/>
</dbReference>
<feature type="transmembrane region" description="Helical" evidence="1">
    <location>
        <begin position="288"/>
        <end position="307"/>
    </location>
</feature>
<dbReference type="RefSeq" id="WP_011563099.1">
    <property type="nucleotide sequence ID" value="NC_008148.1"/>
</dbReference>
<accession>Q1AZU7</accession>
<dbReference type="KEGG" id="rxy:Rxyl_0101"/>
<feature type="domain" description="CAAX prenyl protease 2/Lysostaphin resistance protein A-like" evidence="2">
    <location>
        <begin position="148"/>
        <end position="249"/>
    </location>
</feature>
<dbReference type="GO" id="GO:0004175">
    <property type="term" value="F:endopeptidase activity"/>
    <property type="evidence" value="ECO:0007669"/>
    <property type="project" value="UniProtKB-ARBA"/>
</dbReference>
<keyword evidence="1" id="KW-0812">Transmembrane</keyword>
<proteinExistence type="predicted"/>
<dbReference type="InterPro" id="IPR003675">
    <property type="entry name" value="Rce1/LyrA-like_dom"/>
</dbReference>
<feature type="transmembrane region" description="Helical" evidence="1">
    <location>
        <begin position="18"/>
        <end position="43"/>
    </location>
</feature>
<evidence type="ECO:0000256" key="1">
    <source>
        <dbReference type="SAM" id="Phobius"/>
    </source>
</evidence>
<reference evidence="3 4" key="1">
    <citation type="submission" date="2006-06" db="EMBL/GenBank/DDBJ databases">
        <title>Complete sequence of Rubrobacter xylanophilus DSM 9941.</title>
        <authorList>
            <consortium name="US DOE Joint Genome Institute"/>
            <person name="Copeland A."/>
            <person name="Lucas S."/>
            <person name="Lapidus A."/>
            <person name="Barry K."/>
            <person name="Detter J.C."/>
            <person name="Glavina del Rio T."/>
            <person name="Hammon N."/>
            <person name="Israni S."/>
            <person name="Dalin E."/>
            <person name="Tice H."/>
            <person name="Pitluck S."/>
            <person name="Munk A.C."/>
            <person name="Brettin T."/>
            <person name="Bruce D."/>
            <person name="Han C."/>
            <person name="Tapia R."/>
            <person name="Gilna P."/>
            <person name="Schmutz J."/>
            <person name="Larimer F."/>
            <person name="Land M."/>
            <person name="Hauser L."/>
            <person name="Kyrpides N."/>
            <person name="Lykidis A."/>
            <person name="da Costa M.S."/>
            <person name="Rainey F.A."/>
            <person name="Empadinhas N."/>
            <person name="Jolivet E."/>
            <person name="Battista J.R."/>
            <person name="Richardson P."/>
        </authorList>
    </citation>
    <scope>NUCLEOTIDE SEQUENCE [LARGE SCALE GENOMIC DNA]</scope>
    <source>
        <strain evidence="4">DSM 9941 / NBRC 16129 / PRD-1</strain>
    </source>
</reference>
<keyword evidence="4" id="KW-1185">Reference proteome</keyword>
<dbReference type="GO" id="GO:0080120">
    <property type="term" value="P:CAAX-box protein maturation"/>
    <property type="evidence" value="ECO:0007669"/>
    <property type="project" value="UniProtKB-ARBA"/>
</dbReference>
<organism evidence="3 4">
    <name type="scientific">Rubrobacter xylanophilus (strain DSM 9941 / JCM 11954 / NBRC 16129 / PRD-1)</name>
    <dbReference type="NCBI Taxonomy" id="266117"/>
    <lineage>
        <taxon>Bacteria</taxon>
        <taxon>Bacillati</taxon>
        <taxon>Actinomycetota</taxon>
        <taxon>Rubrobacteria</taxon>
        <taxon>Rubrobacterales</taxon>
        <taxon>Rubrobacteraceae</taxon>
        <taxon>Rubrobacter</taxon>
    </lineage>
</organism>
<feature type="transmembrane region" description="Helical" evidence="1">
    <location>
        <begin position="213"/>
        <end position="232"/>
    </location>
</feature>
<feature type="transmembrane region" description="Helical" evidence="1">
    <location>
        <begin position="63"/>
        <end position="82"/>
    </location>
</feature>
<feature type="transmembrane region" description="Helical" evidence="1">
    <location>
        <begin position="183"/>
        <end position="207"/>
    </location>
</feature>
<gene>
    <name evidence="3" type="ordered locus">Rxyl_0101</name>
</gene>
<keyword evidence="1" id="KW-1133">Transmembrane helix</keyword>
<dbReference type="EMBL" id="CP000386">
    <property type="protein sequence ID" value="ABG03081.1"/>
    <property type="molecule type" value="Genomic_DNA"/>
</dbReference>
<keyword evidence="1" id="KW-0472">Membrane</keyword>
<dbReference type="eggNOG" id="COG1266">
    <property type="taxonomic scope" value="Bacteria"/>
</dbReference>
<dbReference type="PANTHER" id="PTHR39430">
    <property type="entry name" value="MEMBRANE-ASSOCIATED PROTEASE-RELATED"/>
    <property type="match status" value="1"/>
</dbReference>
<dbReference type="HOGENOM" id="CLU_051806_4_2_11"/>
<sequence>MGIFLEEGRRRPRALWRLLLQLALFALLAALLTSLFAAAWFVLGPQVRLEPGDAGRLASSPELFLLSTLASLLATLLSLWAAGRYLDRRPFRDFGFHIDRGWWLDLAFGMLLGALLMSGIFAVQLALGWVEVTGTFVSDLPGVPFRTAILLPLAIFACVGVYEEALSRGYQLRNMAEGLNHPALGPVGAVVAAWVLSSLFFGLLHFANPNATLVSTINVSLAGLLLGAGYVLTGELAIPIGLHITWNFFQGAVYGFPVSGLQSAGASFLRIEQSGPELWTGGPFGPEAGLLDPIAVAVGCLLIALWVRLRHGKVALLPSLAEGPR</sequence>
<dbReference type="PANTHER" id="PTHR39430:SF1">
    <property type="entry name" value="PROTEASE"/>
    <property type="match status" value="1"/>
</dbReference>
<dbReference type="STRING" id="266117.Rxyl_0101"/>
<feature type="transmembrane region" description="Helical" evidence="1">
    <location>
        <begin position="143"/>
        <end position="162"/>
    </location>
</feature>
<evidence type="ECO:0000259" key="2">
    <source>
        <dbReference type="Pfam" id="PF02517"/>
    </source>
</evidence>
<name>Q1AZU7_RUBXD</name>
<feature type="transmembrane region" description="Helical" evidence="1">
    <location>
        <begin position="244"/>
        <end position="268"/>
    </location>
</feature>
<protein>
    <submittedName>
        <fullName evidence="3">Abortive infection protein</fullName>
    </submittedName>
</protein>
<dbReference type="AlphaFoldDB" id="Q1AZU7"/>
<feature type="transmembrane region" description="Helical" evidence="1">
    <location>
        <begin position="102"/>
        <end position="123"/>
    </location>
</feature>
<evidence type="ECO:0000313" key="3">
    <source>
        <dbReference type="EMBL" id="ABG03081.1"/>
    </source>
</evidence>
<dbReference type="PhylomeDB" id="Q1AZU7"/>